<accession>A0A0R1RVR5</accession>
<comment type="caution">
    <text evidence="1">The sequence shown here is derived from an EMBL/GenBank/DDBJ whole genome shotgun (WGS) entry which is preliminary data.</text>
</comment>
<keyword evidence="2" id="KW-1185">Reference proteome</keyword>
<sequence length="63" mass="7135">MLKMSNKLEILEEYREATHELAELQDESSASTHRMASHDQIDSLRGKCDQLDAILEAMDAAED</sequence>
<name>A0A0R1RVR5_9LACO</name>
<reference evidence="1 2" key="1">
    <citation type="journal article" date="2015" name="Genome Announc.">
        <title>Expanding the biotechnology potential of lactobacilli through comparative genomics of 213 strains and associated genera.</title>
        <authorList>
            <person name="Sun Z."/>
            <person name="Harris H.M."/>
            <person name="McCann A."/>
            <person name="Guo C."/>
            <person name="Argimon S."/>
            <person name="Zhang W."/>
            <person name="Yang X."/>
            <person name="Jeffery I.B."/>
            <person name="Cooney J.C."/>
            <person name="Kagawa T.F."/>
            <person name="Liu W."/>
            <person name="Song Y."/>
            <person name="Salvetti E."/>
            <person name="Wrobel A."/>
            <person name="Rasinkangas P."/>
            <person name="Parkhill J."/>
            <person name="Rea M.C."/>
            <person name="O'Sullivan O."/>
            <person name="Ritari J."/>
            <person name="Douillard F.P."/>
            <person name="Paul Ross R."/>
            <person name="Yang R."/>
            <person name="Briner A.E."/>
            <person name="Felis G.E."/>
            <person name="de Vos W.M."/>
            <person name="Barrangou R."/>
            <person name="Klaenhammer T.R."/>
            <person name="Caufield P.W."/>
            <person name="Cui Y."/>
            <person name="Zhang H."/>
            <person name="O'Toole P.W."/>
        </authorList>
    </citation>
    <scope>NUCLEOTIDE SEQUENCE [LARGE SCALE GENOMIC DNA]</scope>
    <source>
        <strain evidence="1 2">DSM 15814</strain>
    </source>
</reference>
<organism evidence="1 2">
    <name type="scientific">Furfurilactobacillus rossiae DSM 15814</name>
    <dbReference type="NCBI Taxonomy" id="1114972"/>
    <lineage>
        <taxon>Bacteria</taxon>
        <taxon>Bacillati</taxon>
        <taxon>Bacillota</taxon>
        <taxon>Bacilli</taxon>
        <taxon>Lactobacillales</taxon>
        <taxon>Lactobacillaceae</taxon>
        <taxon>Furfurilactobacillus</taxon>
    </lineage>
</organism>
<dbReference type="AlphaFoldDB" id="A0A0R1RVR5"/>
<evidence type="ECO:0000313" key="1">
    <source>
        <dbReference type="EMBL" id="KRL57048.1"/>
    </source>
</evidence>
<dbReference type="PATRIC" id="fig|1114972.6.peg.52"/>
<evidence type="ECO:0000313" key="2">
    <source>
        <dbReference type="Proteomes" id="UP000051999"/>
    </source>
</evidence>
<dbReference type="EMBL" id="AZFF01000001">
    <property type="protein sequence ID" value="KRL57048.1"/>
    <property type="molecule type" value="Genomic_DNA"/>
</dbReference>
<protein>
    <submittedName>
        <fullName evidence="1">Uncharacterized protein</fullName>
    </submittedName>
</protein>
<gene>
    <name evidence="1" type="ORF">FD35_GL000053</name>
</gene>
<dbReference type="Proteomes" id="UP000051999">
    <property type="component" value="Unassembled WGS sequence"/>
</dbReference>
<proteinExistence type="predicted"/>